<protein>
    <submittedName>
        <fullName evidence="2">Uncharacterized protein</fullName>
    </submittedName>
</protein>
<proteinExistence type="predicted"/>
<evidence type="ECO:0000313" key="3">
    <source>
        <dbReference type="Proteomes" id="UP001501705"/>
    </source>
</evidence>
<feature type="compositionally biased region" description="Polar residues" evidence="1">
    <location>
        <begin position="46"/>
        <end position="55"/>
    </location>
</feature>
<sequence>MTEAPVRASVPQAADTERTRMHVPCQPVAEQTLAEPSTGEKETRTRTALWQGQRTCSDRTAREWR</sequence>
<gene>
    <name evidence="2" type="ORF">GCM10009804_61230</name>
</gene>
<name>A0ABP4Q361_9ACTN</name>
<feature type="region of interest" description="Disordered" evidence="1">
    <location>
        <begin position="1"/>
        <end position="65"/>
    </location>
</feature>
<reference evidence="3" key="1">
    <citation type="journal article" date="2019" name="Int. J. Syst. Evol. Microbiol.">
        <title>The Global Catalogue of Microorganisms (GCM) 10K type strain sequencing project: providing services to taxonomists for standard genome sequencing and annotation.</title>
        <authorList>
            <consortium name="The Broad Institute Genomics Platform"/>
            <consortium name="The Broad Institute Genome Sequencing Center for Infectious Disease"/>
            <person name="Wu L."/>
            <person name="Ma J."/>
        </authorList>
    </citation>
    <scope>NUCLEOTIDE SEQUENCE [LARGE SCALE GENOMIC DNA]</scope>
    <source>
        <strain evidence="3">JCM 15572</strain>
    </source>
</reference>
<feature type="compositionally biased region" description="Basic and acidic residues" evidence="1">
    <location>
        <begin position="56"/>
        <end position="65"/>
    </location>
</feature>
<evidence type="ECO:0000256" key="1">
    <source>
        <dbReference type="SAM" id="MobiDB-lite"/>
    </source>
</evidence>
<dbReference type="Proteomes" id="UP001501705">
    <property type="component" value="Unassembled WGS sequence"/>
</dbReference>
<organism evidence="2 3">
    <name type="scientific">Kribbella hippodromi</name>
    <dbReference type="NCBI Taxonomy" id="434347"/>
    <lineage>
        <taxon>Bacteria</taxon>
        <taxon>Bacillati</taxon>
        <taxon>Actinomycetota</taxon>
        <taxon>Actinomycetes</taxon>
        <taxon>Propionibacteriales</taxon>
        <taxon>Kribbellaceae</taxon>
        <taxon>Kribbella</taxon>
    </lineage>
</organism>
<accession>A0ABP4Q361</accession>
<comment type="caution">
    <text evidence="2">The sequence shown here is derived from an EMBL/GenBank/DDBJ whole genome shotgun (WGS) entry which is preliminary data.</text>
</comment>
<dbReference type="EMBL" id="BAAAPH010000024">
    <property type="protein sequence ID" value="GAA1596474.1"/>
    <property type="molecule type" value="Genomic_DNA"/>
</dbReference>
<keyword evidence="3" id="KW-1185">Reference proteome</keyword>
<evidence type="ECO:0000313" key="2">
    <source>
        <dbReference type="EMBL" id="GAA1596474.1"/>
    </source>
</evidence>